<dbReference type="Gene3D" id="1.25.40.690">
    <property type="match status" value="1"/>
</dbReference>
<dbReference type="InterPro" id="IPR037665">
    <property type="entry name" value="Nucleoporin_S59-like"/>
</dbReference>
<evidence type="ECO:0000256" key="7">
    <source>
        <dbReference type="ARBA" id="ARBA00022927"/>
    </source>
</evidence>
<protein>
    <recommendedName>
        <fullName evidence="12">Peptidase S59 domain-containing protein</fullName>
    </recommendedName>
</protein>
<evidence type="ECO:0000259" key="12">
    <source>
        <dbReference type="PROSITE" id="PS51434"/>
    </source>
</evidence>
<feature type="compositionally biased region" description="Polar residues" evidence="11">
    <location>
        <begin position="512"/>
        <end position="523"/>
    </location>
</feature>
<dbReference type="FunFam" id="1.25.40.690:FF:000003">
    <property type="entry name" value="Nucleoporin SONB, putative"/>
    <property type="match status" value="1"/>
</dbReference>
<feature type="compositionally biased region" description="Acidic residues" evidence="11">
    <location>
        <begin position="1162"/>
        <end position="1172"/>
    </location>
</feature>
<dbReference type="OrthoDB" id="3797628at2759"/>
<feature type="region of interest" description="Disordered" evidence="11">
    <location>
        <begin position="101"/>
        <end position="120"/>
    </location>
</feature>
<name>A0A3D8T7T2_9HELO</name>
<dbReference type="Pfam" id="PF13634">
    <property type="entry name" value="Nucleoporin_FG"/>
    <property type="match status" value="5"/>
</dbReference>
<evidence type="ECO:0000256" key="5">
    <source>
        <dbReference type="ARBA" id="ARBA00022813"/>
    </source>
</evidence>
<dbReference type="GO" id="GO:0006405">
    <property type="term" value="P:RNA export from nucleus"/>
    <property type="evidence" value="ECO:0007669"/>
    <property type="project" value="TreeGrafter"/>
</dbReference>
<dbReference type="FunFam" id="1.10.10.2360:FF:000001">
    <property type="entry name" value="Nuclear pore complex protein Nup98-Nup96"/>
    <property type="match status" value="1"/>
</dbReference>
<evidence type="ECO:0000256" key="3">
    <source>
        <dbReference type="ARBA" id="ARBA00022448"/>
    </source>
</evidence>
<proteinExistence type="inferred from homology"/>
<dbReference type="GO" id="GO:0051028">
    <property type="term" value="P:mRNA transport"/>
    <property type="evidence" value="ECO:0007669"/>
    <property type="project" value="UniProtKB-KW"/>
</dbReference>
<keyword evidence="8" id="KW-0811">Translocation</keyword>
<evidence type="ECO:0000256" key="9">
    <source>
        <dbReference type="ARBA" id="ARBA00023132"/>
    </source>
</evidence>
<dbReference type="EMBL" id="PDLN01000001">
    <property type="protein sequence ID" value="RDW94606.1"/>
    <property type="molecule type" value="Genomic_DNA"/>
</dbReference>
<evidence type="ECO:0000313" key="13">
    <source>
        <dbReference type="EMBL" id="RDW94606.1"/>
    </source>
</evidence>
<evidence type="ECO:0000256" key="10">
    <source>
        <dbReference type="ARBA" id="ARBA00023242"/>
    </source>
</evidence>
<keyword evidence="3" id="KW-0813">Transport</keyword>
<evidence type="ECO:0000256" key="8">
    <source>
        <dbReference type="ARBA" id="ARBA00023010"/>
    </source>
</evidence>
<dbReference type="PANTHER" id="PTHR23198:SF6">
    <property type="entry name" value="NUCLEAR PORE COMPLEX PROTEIN NUP98-NUP96"/>
    <property type="match status" value="1"/>
</dbReference>
<dbReference type="SUPFAM" id="SSF82215">
    <property type="entry name" value="C-terminal autoproteolytic domain of nucleoporin nup98"/>
    <property type="match status" value="1"/>
</dbReference>
<dbReference type="GO" id="GO:0003723">
    <property type="term" value="F:RNA binding"/>
    <property type="evidence" value="ECO:0007669"/>
    <property type="project" value="TreeGrafter"/>
</dbReference>
<feature type="compositionally biased region" description="Gly residues" evidence="11">
    <location>
        <begin position="1"/>
        <end position="11"/>
    </location>
</feature>
<dbReference type="GO" id="GO:0017056">
    <property type="term" value="F:structural constituent of nuclear pore"/>
    <property type="evidence" value="ECO:0007669"/>
    <property type="project" value="InterPro"/>
</dbReference>
<feature type="region of interest" description="Disordered" evidence="11">
    <location>
        <begin position="1189"/>
        <end position="1208"/>
    </location>
</feature>
<dbReference type="GO" id="GO:0008139">
    <property type="term" value="F:nuclear localization sequence binding"/>
    <property type="evidence" value="ECO:0007669"/>
    <property type="project" value="TreeGrafter"/>
</dbReference>
<keyword evidence="14" id="KW-1185">Reference proteome</keyword>
<feature type="compositionally biased region" description="Polar residues" evidence="11">
    <location>
        <begin position="639"/>
        <end position="650"/>
    </location>
</feature>
<dbReference type="Gene3D" id="3.30.1610.10">
    <property type="entry name" value="Peptidase S59, nucleoporin"/>
    <property type="match status" value="1"/>
</dbReference>
<dbReference type="PROSITE" id="PS51434">
    <property type="entry name" value="NUP_C"/>
    <property type="match status" value="1"/>
</dbReference>
<feature type="compositionally biased region" description="Low complexity" evidence="11">
    <location>
        <begin position="12"/>
        <end position="23"/>
    </location>
</feature>
<dbReference type="FunFam" id="3.30.1610.10:FF:000003">
    <property type="entry name" value="Nucleoporin SONB, putative"/>
    <property type="match status" value="1"/>
</dbReference>
<dbReference type="InterPro" id="IPR021967">
    <property type="entry name" value="Nup98_C"/>
</dbReference>
<feature type="compositionally biased region" description="Acidic residues" evidence="11">
    <location>
        <begin position="1199"/>
        <end position="1208"/>
    </location>
</feature>
<feature type="compositionally biased region" description="Low complexity" evidence="11">
    <location>
        <begin position="622"/>
        <end position="638"/>
    </location>
</feature>
<dbReference type="GO" id="GO:0000973">
    <property type="term" value="P:post-transcriptional tethering of RNA polymerase II gene DNA at nuclear periphery"/>
    <property type="evidence" value="ECO:0007669"/>
    <property type="project" value="TreeGrafter"/>
</dbReference>
<dbReference type="Gene3D" id="1.10.10.2360">
    <property type="match status" value="1"/>
</dbReference>
<feature type="compositionally biased region" description="Low complexity" evidence="11">
    <location>
        <begin position="546"/>
        <end position="556"/>
    </location>
</feature>
<feature type="compositionally biased region" description="Low complexity" evidence="11">
    <location>
        <begin position="497"/>
        <end position="508"/>
    </location>
</feature>
<keyword evidence="10" id="KW-0539">Nucleus</keyword>
<feature type="region of interest" description="Disordered" evidence="11">
    <location>
        <begin position="1058"/>
        <end position="1172"/>
    </location>
</feature>
<feature type="compositionally biased region" description="Low complexity" evidence="11">
    <location>
        <begin position="576"/>
        <end position="591"/>
    </location>
</feature>
<organism evidence="13 14">
    <name type="scientific">Coleophoma crateriformis</name>
    <dbReference type="NCBI Taxonomy" id="565419"/>
    <lineage>
        <taxon>Eukaryota</taxon>
        <taxon>Fungi</taxon>
        <taxon>Dikarya</taxon>
        <taxon>Ascomycota</taxon>
        <taxon>Pezizomycotina</taxon>
        <taxon>Leotiomycetes</taxon>
        <taxon>Helotiales</taxon>
        <taxon>Dermateaceae</taxon>
        <taxon>Coleophoma</taxon>
    </lineage>
</organism>
<sequence length="1987" mass="210767">MSGFGGFGGFGQQNNNNNTQQSTGFGGFGATNNTNTGFGSTGTSGFGTNTNTGGGLFGGANNTSSTGGFGTSGGGFGTQNSAFGAKPGGFGTTASTGGGLFGGGNTTTTPSTGFGGFGGSNTQASTGFGAGNSGGSLFGAKPATTTSAFGGATSTPSTFGGFGGGSTTSAFGASALATTGDCQGTGSVPFQATVEKEPNTTSNQQNSFQSICFQQPYQKWSPEELRLADYAQGRRYGNASGQAGAFGVNTGFGSTNTGTSTGFGGFGAANNNTAAPTSNLFGGSSTTTNSPFGAAQPASTGFGSSNTGSLFGQKPAATGGLFGNTSQNTGTSLFGNNNNTTGGFGATPAAGGFGSTSTNTSGGLFGANNNNAAKPGGFSFGQQPAATAGTGFGSTPATGGFGSGGLFGNNNAATTNTASPFGGTQQTAATSNPFGGFGNNNQQQQQQQNTGSSLFGGNNNQQKPATGGLFGGAANTNTGGGLFGAAPQQPATNSLFGGNANNTQQNTGGLFGNQNKPATTNTGLFGAANNTQTNTGTGLFGSSFGQNNNQNQAQQNSTSLFGQKPATGGLFGGGQTQQQSGGMFGNNNTQQNGGGLFGNLNSNQQQQPQQQNSLFGGGNSLFGGSQQGQQTPQSLTTSINDSSAFGTPSMFQDLGNGPVNNPGPLATPLSSVNKQKRPAALPLYKLNSASSSRFATPQKKGFGFSYSNYGSPSSVSSTSSTPGTFSNSLLGGLTQQRSLSKSMSASSLRNSFNNETSLLAPGAFSASPATRQYGSTGSMKKLVINRGIRGDLFSPPPQAQQSPAIGKTGGGILKKRVSFDGNGMANGPQNGTSPLKQVTNNATPSAEELGFIRPRPSVPKTNGVENQSPEMEQVKGNELAIVHEEDSSSSAAPKIQSNSVSHEDLAPDQYWMSPSKEEILAMNRTQRAKVSGFKVGRKGVGEVEFLVPVDLTNINPDEIMDNIVVFATRSCTVYPNIAQKPPMGKGLNVPSIISLNNSWPRKKDKRTISGEKSGPRFEKHVQRLKQVPDTKFINYDKDTGVWTFQVEHFTTYGLEYEDDEETDGDGMGQFDQSELSAPPDTPTPQNRTPRSAQYDDSFASTQFSRTESDPEDTFEFRRKKVLPGAFDNQDAYDDDDMEEGYDEQDQQSFLDERSVGSQSENGIEEPMDHDDVFQDDESVSIVDQEMAGSFPQAGNTAELDADSQDEDDMDIVGQTPGALVRARMRANAGKTPSKKFAAGDDWTNMLKTTISPQKQDRALLKRLIDVNGDSPTKAGTEGTPVARNKFASDARGFATSIDLMNSLFGQTKSPMKATKAPVKQKGFEWPYEKRPKTTDTDMSDMDESDRAFHESMKPSWGPDGTFVYGAPANPKQYGRSSRRAREKDGILAIQKGGVVSESRDVRFAKFSNEASADVLNKHKAMTAIDLQNGIPFAQLTQGHLFTEFFHDTNAHDPAAMHEKLVWELASILFDDIAVPAELQQVPNVTDRLRKDRLSVFWQKMVDQASSQHVAMARTPEEKTIAALAGHRVPDACNFLINSKNFHLSTLVALIGVKDSMKRDIREQLNEWNKSKVLAEFSQPIRAIYELLAGNVCVCDGSKGAPIEDRIESFVISKRFGLDWRQAFGLRLWYAIRSTDNLQSAVVKFEEDLEQGKEAAFPHVWYVEQKIPTLWEDSDLEHREDLLWGLLKLYSLDSADLEAVIRPENSQLSPLDARLSWQLSRAITTLGPFITYGDDAETKADRVSLSFAAQLVNEGSWLDAIFILLHLHDADARAKSIQDHLAQNAGRIGSEDSLTFTTLTQTYKIPATWIWEAKALFMRSVKKDPIAEVECLIRAGSFEEAHRTFAKEVAPKAIVERDYDTLTALLAGFHGKENAISEWHLGGEIYSDFLILLSSQKRANGVPADVQERLLTGLPAMVEETRHPAFMETVAVEIISNALAKEVVDLGKRGEVADLSKVLSLPLTEDKYLRHTVDLSVDYYKSVMAGGR</sequence>
<feature type="region of interest" description="Disordered" evidence="11">
    <location>
        <begin position="413"/>
        <end position="671"/>
    </location>
</feature>
<dbReference type="InterPro" id="IPR036903">
    <property type="entry name" value="Nup98_auto-Pept-S59_dom_sf"/>
</dbReference>
<dbReference type="GO" id="GO:0034398">
    <property type="term" value="P:telomere tethering at nuclear periphery"/>
    <property type="evidence" value="ECO:0007669"/>
    <property type="project" value="TreeGrafter"/>
</dbReference>
<dbReference type="Pfam" id="PF04096">
    <property type="entry name" value="Nucleoporin2"/>
    <property type="match status" value="1"/>
</dbReference>
<dbReference type="GO" id="GO:0044614">
    <property type="term" value="C:nuclear pore cytoplasmic filaments"/>
    <property type="evidence" value="ECO:0007669"/>
    <property type="project" value="TreeGrafter"/>
</dbReference>
<evidence type="ECO:0000256" key="1">
    <source>
        <dbReference type="ARBA" id="ARBA00004567"/>
    </source>
</evidence>
<keyword evidence="9" id="KW-0906">Nuclear pore complex</keyword>
<evidence type="ECO:0000256" key="6">
    <source>
        <dbReference type="ARBA" id="ARBA00022816"/>
    </source>
</evidence>
<keyword evidence="5" id="KW-0068">Autocatalytic cleavage</keyword>
<gene>
    <name evidence="13" type="ORF">BP5796_00369</name>
</gene>
<comment type="subcellular location">
    <subcellularLocation>
        <location evidence="1">Nucleus</location>
        <location evidence="1">Nuclear pore complex</location>
    </subcellularLocation>
</comment>
<dbReference type="PANTHER" id="PTHR23198">
    <property type="entry name" value="NUCLEOPORIN"/>
    <property type="match status" value="1"/>
</dbReference>
<evidence type="ECO:0000256" key="2">
    <source>
        <dbReference type="ARBA" id="ARBA00008926"/>
    </source>
</evidence>
<feature type="compositionally biased region" description="Low complexity" evidence="11">
    <location>
        <begin position="526"/>
        <end position="537"/>
    </location>
</feature>
<feature type="region of interest" description="Disordered" evidence="11">
    <location>
        <begin position="291"/>
        <end position="310"/>
    </location>
</feature>
<dbReference type="GO" id="GO:0006606">
    <property type="term" value="P:protein import into nucleus"/>
    <property type="evidence" value="ECO:0007669"/>
    <property type="project" value="TreeGrafter"/>
</dbReference>
<dbReference type="InterPro" id="IPR025574">
    <property type="entry name" value="Nucleoporin_FG_rpt"/>
</dbReference>
<accession>A0A3D8T7T2</accession>
<feature type="compositionally biased region" description="Acidic residues" evidence="11">
    <location>
        <begin position="1130"/>
        <end position="1145"/>
    </location>
</feature>
<keyword evidence="6" id="KW-0509">mRNA transport</keyword>
<dbReference type="Proteomes" id="UP000256328">
    <property type="component" value="Unassembled WGS sequence"/>
</dbReference>
<evidence type="ECO:0000256" key="11">
    <source>
        <dbReference type="SAM" id="MobiDB-lite"/>
    </source>
</evidence>
<feature type="compositionally biased region" description="Polar residues" evidence="11">
    <location>
        <begin position="422"/>
        <end position="433"/>
    </location>
</feature>
<evidence type="ECO:0000256" key="4">
    <source>
        <dbReference type="ARBA" id="ARBA00022737"/>
    </source>
</evidence>
<feature type="compositionally biased region" description="Low complexity" evidence="11">
    <location>
        <begin position="598"/>
        <end position="614"/>
    </location>
</feature>
<feature type="domain" description="Peptidase S59" evidence="12">
    <location>
        <begin position="907"/>
        <end position="1049"/>
    </location>
</feature>
<reference evidence="13 14" key="1">
    <citation type="journal article" date="2018" name="IMA Fungus">
        <title>IMA Genome-F 9: Draft genome sequence of Annulohypoxylon stygium, Aspergillus mulundensis, Berkeleyomyces basicola (syn. Thielaviopsis basicola), Ceratocystis smalleyi, two Cercospora beticola strains, Coleophoma cylindrospora, Fusarium fracticaudum, Phialophora cf. hyalina, and Morchella septimelata.</title>
        <authorList>
            <person name="Wingfield B.D."/>
            <person name="Bills G.F."/>
            <person name="Dong Y."/>
            <person name="Huang W."/>
            <person name="Nel W.J."/>
            <person name="Swalarsk-Parry B.S."/>
            <person name="Vaghefi N."/>
            <person name="Wilken P.M."/>
            <person name="An Z."/>
            <person name="de Beer Z.W."/>
            <person name="De Vos L."/>
            <person name="Chen L."/>
            <person name="Duong T.A."/>
            <person name="Gao Y."/>
            <person name="Hammerbacher A."/>
            <person name="Kikkert J.R."/>
            <person name="Li Y."/>
            <person name="Li H."/>
            <person name="Li K."/>
            <person name="Li Q."/>
            <person name="Liu X."/>
            <person name="Ma X."/>
            <person name="Naidoo K."/>
            <person name="Pethybridge S.J."/>
            <person name="Sun J."/>
            <person name="Steenkamp E.T."/>
            <person name="van der Nest M.A."/>
            <person name="van Wyk S."/>
            <person name="Wingfield M.J."/>
            <person name="Xiong C."/>
            <person name="Yue Q."/>
            <person name="Zhang X."/>
        </authorList>
    </citation>
    <scope>NUCLEOTIDE SEQUENCE [LARGE SCALE GENOMIC DNA]</scope>
    <source>
        <strain evidence="13 14">BP5796</strain>
    </source>
</reference>
<comment type="similarity">
    <text evidence="2">Belongs to the nucleoporin GLFG family.</text>
</comment>
<feature type="region of interest" description="Disordered" evidence="11">
    <location>
        <begin position="1"/>
        <end position="31"/>
    </location>
</feature>
<keyword evidence="4" id="KW-0677">Repeat</keyword>
<evidence type="ECO:0000313" key="14">
    <source>
        <dbReference type="Proteomes" id="UP000256328"/>
    </source>
</evidence>
<feature type="compositionally biased region" description="Low complexity" evidence="11">
    <location>
        <begin position="439"/>
        <end position="449"/>
    </location>
</feature>
<dbReference type="InterPro" id="IPR007230">
    <property type="entry name" value="Nup98_auto-Pept-S59_dom"/>
</dbReference>
<comment type="caution">
    <text evidence="13">The sequence shown here is derived from an EMBL/GenBank/DDBJ whole genome shotgun (WGS) entry which is preliminary data.</text>
</comment>
<keyword evidence="7" id="KW-0653">Protein transport</keyword>
<dbReference type="Pfam" id="PF12110">
    <property type="entry name" value="Nup96"/>
    <property type="match status" value="1"/>
</dbReference>
<feature type="compositionally biased region" description="Polar residues" evidence="11">
    <location>
        <begin position="450"/>
        <end position="464"/>
    </location>
</feature>